<keyword evidence="8" id="KW-1185">Reference proteome</keyword>
<dbReference type="PANTHER" id="PTHR45564:SF1">
    <property type="entry name" value="NAD(P)H-QUINONE OXIDOREDUCTASE SUBUNIT 2"/>
    <property type="match status" value="1"/>
</dbReference>
<evidence type="ECO:0000259" key="6">
    <source>
        <dbReference type="Pfam" id="PF19530"/>
    </source>
</evidence>
<dbReference type="Gene3D" id="1.10.455.10">
    <property type="entry name" value="Ribosomal protein S7 domain"/>
    <property type="match status" value="1"/>
</dbReference>
<dbReference type="OrthoDB" id="1876953at2759"/>
<feature type="transmembrane region" description="Helical" evidence="4">
    <location>
        <begin position="115"/>
        <end position="135"/>
    </location>
</feature>
<dbReference type="GO" id="GO:0009536">
    <property type="term" value="C:plastid"/>
    <property type="evidence" value="ECO:0007669"/>
    <property type="project" value="UniProtKB-ARBA"/>
</dbReference>
<evidence type="ECO:0000256" key="1">
    <source>
        <dbReference type="ARBA" id="ARBA00007151"/>
    </source>
</evidence>
<feature type="transmembrane region" description="Helical" evidence="4">
    <location>
        <begin position="77"/>
        <end position="103"/>
    </location>
</feature>
<dbReference type="EMBL" id="JAKOGI010000086">
    <property type="protein sequence ID" value="KAJ8444816.1"/>
    <property type="molecule type" value="Genomic_DNA"/>
</dbReference>
<dbReference type="SUPFAM" id="SSF47973">
    <property type="entry name" value="Ribosomal protein S7"/>
    <property type="match status" value="1"/>
</dbReference>
<dbReference type="InterPro" id="IPR045693">
    <property type="entry name" value="Ndh2_N"/>
</dbReference>
<feature type="transmembrane region" description="Helical" evidence="4">
    <location>
        <begin position="147"/>
        <end position="168"/>
    </location>
</feature>
<dbReference type="Pfam" id="PF19530">
    <property type="entry name" value="Ndh2_N"/>
    <property type="match status" value="1"/>
</dbReference>
<dbReference type="InterPro" id="IPR036823">
    <property type="entry name" value="Ribosomal_uS7_dom_sf"/>
</dbReference>
<evidence type="ECO:0000256" key="3">
    <source>
        <dbReference type="ARBA" id="ARBA00023274"/>
    </source>
</evidence>
<dbReference type="InterPro" id="IPR023798">
    <property type="entry name" value="Ribosomal_uS7_dom"/>
</dbReference>
<accession>A0A9Q1KL76</accession>
<dbReference type="Pfam" id="PF00177">
    <property type="entry name" value="Ribosomal_S7"/>
    <property type="match status" value="1"/>
</dbReference>
<evidence type="ECO:0000256" key="2">
    <source>
        <dbReference type="ARBA" id="ARBA00022980"/>
    </source>
</evidence>
<comment type="caution">
    <text evidence="7">The sequence shown here is derived from an EMBL/GenBank/DDBJ whole genome shotgun (WGS) entry which is preliminary data.</text>
</comment>
<dbReference type="Proteomes" id="UP001153076">
    <property type="component" value="Unassembled WGS sequence"/>
</dbReference>
<evidence type="ECO:0000313" key="7">
    <source>
        <dbReference type="EMBL" id="KAJ8444816.1"/>
    </source>
</evidence>
<keyword evidence="4" id="KW-0472">Membrane</keyword>
<evidence type="ECO:0000259" key="5">
    <source>
        <dbReference type="Pfam" id="PF00177"/>
    </source>
</evidence>
<proteinExistence type="inferred from homology"/>
<dbReference type="AlphaFoldDB" id="A0A9Q1KL76"/>
<sequence>MLVNHIPKHGKKTLAYKIICRALKKIQQKKETNPLSILRQQIHKVTPYAVVKARCIRGSTRQNENFFLDSARIFVKAFHLLLFDGSFIFLECILIFGLILLLIIYSSPNRTNIPWLYFISLTSLIMSITAMLFQWRDNLLWGNVLCTANNFITIFLALECFILCSYVLSRYTKKDVWSNKATMKYLLIGGASSSILAHRFSWLYGIGFKLSLAYLINGLLTYTKECSLLEEFRLRNPLFDSASPTLVIAFLTIALKVDTSASATLILNIHFLISHQTNDIL</sequence>
<feature type="domain" description="Small ribosomal subunit protein uS7" evidence="5">
    <location>
        <begin position="1"/>
        <end position="62"/>
    </location>
</feature>
<evidence type="ECO:0008006" key="9">
    <source>
        <dbReference type="Google" id="ProtNLM"/>
    </source>
</evidence>
<keyword evidence="4" id="KW-0812">Transmembrane</keyword>
<comment type="similarity">
    <text evidence="1">Belongs to the universal ribosomal protein uS7 family.</text>
</comment>
<evidence type="ECO:0000313" key="8">
    <source>
        <dbReference type="Proteomes" id="UP001153076"/>
    </source>
</evidence>
<gene>
    <name evidence="7" type="ORF">Cgig2_034051</name>
</gene>
<dbReference type="GO" id="GO:1990904">
    <property type="term" value="C:ribonucleoprotein complex"/>
    <property type="evidence" value="ECO:0007669"/>
    <property type="project" value="UniProtKB-KW"/>
</dbReference>
<evidence type="ECO:0000256" key="4">
    <source>
        <dbReference type="SAM" id="Phobius"/>
    </source>
</evidence>
<feature type="domain" description="NAD(P)H-quinone oxidoreductase subunit 2 N-terminal" evidence="6">
    <location>
        <begin position="74"/>
        <end position="164"/>
    </location>
</feature>
<keyword evidence="4" id="KW-1133">Transmembrane helix</keyword>
<dbReference type="PANTHER" id="PTHR45564">
    <property type="entry name" value="NAD(P)H-QUINONE OXIDOREDUCTASE SUBUNIT 2 B, CHLOROPLASTIC"/>
    <property type="match status" value="1"/>
</dbReference>
<organism evidence="7 8">
    <name type="scientific">Carnegiea gigantea</name>
    <dbReference type="NCBI Taxonomy" id="171969"/>
    <lineage>
        <taxon>Eukaryota</taxon>
        <taxon>Viridiplantae</taxon>
        <taxon>Streptophyta</taxon>
        <taxon>Embryophyta</taxon>
        <taxon>Tracheophyta</taxon>
        <taxon>Spermatophyta</taxon>
        <taxon>Magnoliopsida</taxon>
        <taxon>eudicotyledons</taxon>
        <taxon>Gunneridae</taxon>
        <taxon>Pentapetalae</taxon>
        <taxon>Caryophyllales</taxon>
        <taxon>Cactineae</taxon>
        <taxon>Cactaceae</taxon>
        <taxon>Cactoideae</taxon>
        <taxon>Echinocereeae</taxon>
        <taxon>Carnegiea</taxon>
    </lineage>
</organism>
<dbReference type="GO" id="GO:0005840">
    <property type="term" value="C:ribosome"/>
    <property type="evidence" value="ECO:0007669"/>
    <property type="project" value="UniProtKB-KW"/>
</dbReference>
<keyword evidence="2" id="KW-0689">Ribosomal protein</keyword>
<reference evidence="7" key="1">
    <citation type="submission" date="2022-04" db="EMBL/GenBank/DDBJ databases">
        <title>Carnegiea gigantea Genome sequencing and assembly v2.</title>
        <authorList>
            <person name="Copetti D."/>
            <person name="Sanderson M.J."/>
            <person name="Burquez A."/>
            <person name="Wojciechowski M.F."/>
        </authorList>
    </citation>
    <scope>NUCLEOTIDE SEQUENCE</scope>
    <source>
        <strain evidence="7">SGP5-SGP5p</strain>
        <tissue evidence="7">Aerial part</tissue>
    </source>
</reference>
<name>A0A9Q1KL76_9CARY</name>
<keyword evidence="3" id="KW-0687">Ribonucleoprotein</keyword>
<protein>
    <recommendedName>
        <fullName evidence="9">Ribosomal protein S7</fullName>
    </recommendedName>
</protein>